<dbReference type="Pfam" id="PF02518">
    <property type="entry name" value="HATPase_c"/>
    <property type="match status" value="1"/>
</dbReference>
<accession>A0A9X3Z7E9</accession>
<dbReference type="AlphaFoldDB" id="A0A9X3Z7E9"/>
<dbReference type="InterPro" id="IPR003594">
    <property type="entry name" value="HATPase_dom"/>
</dbReference>
<protein>
    <recommendedName>
        <fullName evidence="3">histidine kinase</fullName>
        <ecNumber evidence="3">2.7.13.3</ecNumber>
    </recommendedName>
</protein>
<dbReference type="PANTHER" id="PTHR45436">
    <property type="entry name" value="SENSOR HISTIDINE KINASE YKOH"/>
    <property type="match status" value="1"/>
</dbReference>
<keyword evidence="9 10" id="KW-0472">Membrane</keyword>
<dbReference type="GO" id="GO:0005886">
    <property type="term" value="C:plasma membrane"/>
    <property type="evidence" value="ECO:0007669"/>
    <property type="project" value="TreeGrafter"/>
</dbReference>
<dbReference type="SMART" id="SM00387">
    <property type="entry name" value="HATPase_c"/>
    <property type="match status" value="1"/>
</dbReference>
<evidence type="ECO:0000256" key="7">
    <source>
        <dbReference type="ARBA" id="ARBA00022777"/>
    </source>
</evidence>
<dbReference type="Proteomes" id="UP001141619">
    <property type="component" value="Unassembled WGS sequence"/>
</dbReference>
<evidence type="ECO:0000256" key="3">
    <source>
        <dbReference type="ARBA" id="ARBA00012438"/>
    </source>
</evidence>
<dbReference type="InterPro" id="IPR036890">
    <property type="entry name" value="HATPase_C_sf"/>
</dbReference>
<evidence type="ECO:0000313" key="13">
    <source>
        <dbReference type="Proteomes" id="UP001141619"/>
    </source>
</evidence>
<keyword evidence="5" id="KW-0808">Transferase</keyword>
<dbReference type="GO" id="GO:0000160">
    <property type="term" value="P:phosphorelay signal transduction system"/>
    <property type="evidence" value="ECO:0007669"/>
    <property type="project" value="TreeGrafter"/>
</dbReference>
<keyword evidence="4" id="KW-0597">Phosphoprotein</keyword>
<dbReference type="SUPFAM" id="SSF55874">
    <property type="entry name" value="ATPase domain of HSP90 chaperone/DNA topoisomerase II/histidine kinase"/>
    <property type="match status" value="1"/>
</dbReference>
<feature type="transmembrane region" description="Helical" evidence="10">
    <location>
        <begin position="165"/>
        <end position="186"/>
    </location>
</feature>
<evidence type="ECO:0000256" key="9">
    <source>
        <dbReference type="ARBA" id="ARBA00023136"/>
    </source>
</evidence>
<evidence type="ECO:0000259" key="11">
    <source>
        <dbReference type="PROSITE" id="PS50109"/>
    </source>
</evidence>
<dbReference type="PANTHER" id="PTHR45436:SF5">
    <property type="entry name" value="SENSOR HISTIDINE KINASE TRCS"/>
    <property type="match status" value="1"/>
</dbReference>
<reference evidence="12" key="2">
    <citation type="journal article" date="2023" name="Syst. Appl. Microbiol.">
        <title>Govania unica gen. nov., sp. nov., a rare biosphere bacterium that represents a novel family in the class Alphaproteobacteria.</title>
        <authorList>
            <person name="Vandamme P."/>
            <person name="Peeters C."/>
            <person name="Hettiarachchi A."/>
            <person name="Cnockaert M."/>
            <person name="Carlier A."/>
        </authorList>
    </citation>
    <scope>NUCLEOTIDE SEQUENCE</scope>
    <source>
        <strain evidence="12">LMG 31809</strain>
    </source>
</reference>
<comment type="caution">
    <text evidence="12">The sequence shown here is derived from an EMBL/GenBank/DDBJ whole genome shotgun (WGS) entry which is preliminary data.</text>
</comment>
<keyword evidence="13" id="KW-1185">Reference proteome</keyword>
<dbReference type="InterPro" id="IPR050428">
    <property type="entry name" value="TCS_sensor_his_kinase"/>
</dbReference>
<organism evidence="12 13">
    <name type="scientific">Govanella unica</name>
    <dbReference type="NCBI Taxonomy" id="2975056"/>
    <lineage>
        <taxon>Bacteria</taxon>
        <taxon>Pseudomonadati</taxon>
        <taxon>Pseudomonadota</taxon>
        <taxon>Alphaproteobacteria</taxon>
        <taxon>Emcibacterales</taxon>
        <taxon>Govanellaceae</taxon>
        <taxon>Govanella</taxon>
    </lineage>
</organism>
<dbReference type="Gene3D" id="3.30.565.10">
    <property type="entry name" value="Histidine kinase-like ATPase, C-terminal domain"/>
    <property type="match status" value="1"/>
</dbReference>
<evidence type="ECO:0000256" key="2">
    <source>
        <dbReference type="ARBA" id="ARBA00004370"/>
    </source>
</evidence>
<keyword evidence="6 10" id="KW-0812">Transmembrane</keyword>
<dbReference type="InterPro" id="IPR004358">
    <property type="entry name" value="Sig_transdc_His_kin-like_C"/>
</dbReference>
<evidence type="ECO:0000256" key="10">
    <source>
        <dbReference type="SAM" id="Phobius"/>
    </source>
</evidence>
<dbReference type="EC" id="2.7.13.3" evidence="3"/>
<dbReference type="PRINTS" id="PR00344">
    <property type="entry name" value="BCTRLSENSOR"/>
</dbReference>
<reference evidence="12" key="1">
    <citation type="submission" date="2022-08" db="EMBL/GenBank/DDBJ databases">
        <authorList>
            <person name="Vandamme P."/>
            <person name="Hettiarachchi A."/>
            <person name="Peeters C."/>
            <person name="Cnockaert M."/>
            <person name="Carlier A."/>
        </authorList>
    </citation>
    <scope>NUCLEOTIDE SEQUENCE</scope>
    <source>
        <strain evidence="12">LMG 31809</strain>
    </source>
</reference>
<gene>
    <name evidence="12" type="ORF">NYP16_08095</name>
</gene>
<dbReference type="InterPro" id="IPR005467">
    <property type="entry name" value="His_kinase_dom"/>
</dbReference>
<sequence length="448" mass="49495">MNFRSLRLRLLIGGAIAIFAALAVAWGVMTWLFERHIERRVEEDLRRQATQLLAGLVVDPQGTFTLLRKPQDSRFETPASGLYWQVTTKTETRRSRSLWDAVLPSSPSAATSDWQTRKVIGPFSQHVFVLERIIRPTKDVHDILLQVAQDQHSLQIARDQFGRELAYFLALLWLVLSGAAFMQVQLGLRPLGHLRSELSDLKRNPARRLNARYPQEVEPLIAAINDLADAREADLKRARQRAADLAHGMKTPLAALAAQTRLIRDHHAPNNHLAFGMERAIAAATAAVETELARARAAASRNHMPTTDAVPRDICQRLITVLERTEKGMRLDYTLDLDPALRLSIAPEDLNEILGPLLENAVKFARRRIAISGHAKAGKISLIIEDDGPGITAARAAEALSRGGRLDETGHSGHGLGLAIARDLVEATGGTITLGRSTLGGLRIDLRW</sequence>
<evidence type="ECO:0000256" key="6">
    <source>
        <dbReference type="ARBA" id="ARBA00022692"/>
    </source>
</evidence>
<dbReference type="EMBL" id="JANWOI010000003">
    <property type="protein sequence ID" value="MDA5193909.1"/>
    <property type="molecule type" value="Genomic_DNA"/>
</dbReference>
<evidence type="ECO:0000256" key="4">
    <source>
        <dbReference type="ARBA" id="ARBA00022553"/>
    </source>
</evidence>
<evidence type="ECO:0000256" key="5">
    <source>
        <dbReference type="ARBA" id="ARBA00022679"/>
    </source>
</evidence>
<evidence type="ECO:0000313" key="12">
    <source>
        <dbReference type="EMBL" id="MDA5193909.1"/>
    </source>
</evidence>
<dbReference type="Gene3D" id="1.10.287.130">
    <property type="match status" value="1"/>
</dbReference>
<feature type="transmembrane region" description="Helical" evidence="10">
    <location>
        <begin position="12"/>
        <end position="33"/>
    </location>
</feature>
<keyword evidence="7 12" id="KW-0418">Kinase</keyword>
<feature type="domain" description="Histidine kinase" evidence="11">
    <location>
        <begin position="244"/>
        <end position="448"/>
    </location>
</feature>
<dbReference type="PROSITE" id="PS50109">
    <property type="entry name" value="HIS_KIN"/>
    <property type="match status" value="1"/>
</dbReference>
<keyword evidence="8 10" id="KW-1133">Transmembrane helix</keyword>
<evidence type="ECO:0000256" key="8">
    <source>
        <dbReference type="ARBA" id="ARBA00022989"/>
    </source>
</evidence>
<dbReference type="GO" id="GO:0004673">
    <property type="term" value="F:protein histidine kinase activity"/>
    <property type="evidence" value="ECO:0007669"/>
    <property type="project" value="UniProtKB-EC"/>
</dbReference>
<comment type="subcellular location">
    <subcellularLocation>
        <location evidence="2">Membrane</location>
    </subcellularLocation>
</comment>
<dbReference type="RefSeq" id="WP_274943616.1">
    <property type="nucleotide sequence ID" value="NZ_JANWOI010000003.1"/>
</dbReference>
<evidence type="ECO:0000256" key="1">
    <source>
        <dbReference type="ARBA" id="ARBA00000085"/>
    </source>
</evidence>
<name>A0A9X3Z7E9_9PROT</name>
<proteinExistence type="predicted"/>
<comment type="catalytic activity">
    <reaction evidence="1">
        <text>ATP + protein L-histidine = ADP + protein N-phospho-L-histidine.</text>
        <dbReference type="EC" id="2.7.13.3"/>
    </reaction>
</comment>